<name>A0ABT2J5G9_9PSEU</name>
<evidence type="ECO:0000256" key="2">
    <source>
        <dbReference type="ARBA" id="ARBA00022448"/>
    </source>
</evidence>
<accession>A0ABT2J5G9</accession>
<dbReference type="Proteomes" id="UP001156441">
    <property type="component" value="Unassembled WGS sequence"/>
</dbReference>
<evidence type="ECO:0000259" key="9">
    <source>
        <dbReference type="PROSITE" id="PS50928"/>
    </source>
</evidence>
<gene>
    <name evidence="10" type="ORF">JT362_08260</name>
</gene>
<comment type="caution">
    <text evidence="10">The sequence shown here is derived from an EMBL/GenBank/DDBJ whole genome shotgun (WGS) entry which is preliminary data.</text>
</comment>
<dbReference type="PANTHER" id="PTHR30193:SF37">
    <property type="entry name" value="INNER MEMBRANE ABC TRANSPORTER PERMEASE PROTEIN YCJO"/>
    <property type="match status" value="1"/>
</dbReference>
<dbReference type="PANTHER" id="PTHR30193">
    <property type="entry name" value="ABC TRANSPORTER PERMEASE PROTEIN"/>
    <property type="match status" value="1"/>
</dbReference>
<evidence type="ECO:0000256" key="7">
    <source>
        <dbReference type="RuleBase" id="RU363032"/>
    </source>
</evidence>
<proteinExistence type="inferred from homology"/>
<comment type="similarity">
    <text evidence="7">Belongs to the binding-protein-dependent transport system permease family.</text>
</comment>
<dbReference type="CDD" id="cd06261">
    <property type="entry name" value="TM_PBP2"/>
    <property type="match status" value="1"/>
</dbReference>
<dbReference type="PROSITE" id="PS50928">
    <property type="entry name" value="ABC_TM1"/>
    <property type="match status" value="1"/>
</dbReference>
<dbReference type="Pfam" id="PF00528">
    <property type="entry name" value="BPD_transp_1"/>
    <property type="match status" value="1"/>
</dbReference>
<keyword evidence="6 7" id="KW-0472">Membrane</keyword>
<evidence type="ECO:0000256" key="3">
    <source>
        <dbReference type="ARBA" id="ARBA00022475"/>
    </source>
</evidence>
<evidence type="ECO:0000313" key="10">
    <source>
        <dbReference type="EMBL" id="MCT2583107.1"/>
    </source>
</evidence>
<evidence type="ECO:0000256" key="4">
    <source>
        <dbReference type="ARBA" id="ARBA00022692"/>
    </source>
</evidence>
<dbReference type="RefSeq" id="WP_260190476.1">
    <property type="nucleotide sequence ID" value="NZ_JAFFZE010000009.1"/>
</dbReference>
<feature type="region of interest" description="Disordered" evidence="8">
    <location>
        <begin position="1"/>
        <end position="28"/>
    </location>
</feature>
<feature type="transmembrane region" description="Helical" evidence="7">
    <location>
        <begin position="137"/>
        <end position="157"/>
    </location>
</feature>
<dbReference type="Gene3D" id="1.10.3720.10">
    <property type="entry name" value="MetI-like"/>
    <property type="match status" value="1"/>
</dbReference>
<sequence length="319" mass="35562">MTRVVGTRTRTKSGGTGRAADRRRRAPDRRPWRARLREPATGLLFVLPMLVLFVVFRFLPIAGSVGMSFTDYRINGQWDPVGLENYSRLLSDPVFLASLRVTLVYAVIYVPLTVGAALGTALLLNALVFARGLFRGVLFLPYVTSFVLAGVIWRWVYEFDGLINGLLVKFGLEPVGFLQESELVLPSLAVVAAWRGFGYSMLILLAGLKSIPTSYLEAARVDGAGTWQRFRYVVLPQLRPVLFFVVVIETIAAFQVFDTIYVMTGGGPTRASYSLVYALFDQGFQFFDFGYAATMGIGLFVVILVISLVQRWLLDRETK</sequence>
<dbReference type="SUPFAM" id="SSF161098">
    <property type="entry name" value="MetI-like"/>
    <property type="match status" value="1"/>
</dbReference>
<keyword evidence="11" id="KW-1185">Reference proteome</keyword>
<evidence type="ECO:0000256" key="1">
    <source>
        <dbReference type="ARBA" id="ARBA00004651"/>
    </source>
</evidence>
<dbReference type="EMBL" id="JAFFZE010000009">
    <property type="protein sequence ID" value="MCT2583107.1"/>
    <property type="molecule type" value="Genomic_DNA"/>
</dbReference>
<keyword evidence="5 7" id="KW-1133">Transmembrane helix</keyword>
<evidence type="ECO:0000256" key="5">
    <source>
        <dbReference type="ARBA" id="ARBA00022989"/>
    </source>
</evidence>
<dbReference type="InterPro" id="IPR051393">
    <property type="entry name" value="ABC_transporter_permease"/>
</dbReference>
<feature type="transmembrane region" description="Helical" evidence="7">
    <location>
        <begin position="241"/>
        <end position="263"/>
    </location>
</feature>
<protein>
    <submittedName>
        <fullName evidence="10">Sugar ABC transporter permease</fullName>
    </submittedName>
</protein>
<comment type="subcellular location">
    <subcellularLocation>
        <location evidence="1 7">Cell membrane</location>
        <topology evidence="1 7">Multi-pass membrane protein</topology>
    </subcellularLocation>
</comment>
<organism evidence="10 11">
    <name type="scientific">Actinophytocola gossypii</name>
    <dbReference type="NCBI Taxonomy" id="2812003"/>
    <lineage>
        <taxon>Bacteria</taxon>
        <taxon>Bacillati</taxon>
        <taxon>Actinomycetota</taxon>
        <taxon>Actinomycetes</taxon>
        <taxon>Pseudonocardiales</taxon>
        <taxon>Pseudonocardiaceae</taxon>
    </lineage>
</organism>
<keyword evidence="4 7" id="KW-0812">Transmembrane</keyword>
<evidence type="ECO:0000256" key="6">
    <source>
        <dbReference type="ARBA" id="ARBA00023136"/>
    </source>
</evidence>
<evidence type="ECO:0000313" key="11">
    <source>
        <dbReference type="Proteomes" id="UP001156441"/>
    </source>
</evidence>
<feature type="transmembrane region" description="Helical" evidence="7">
    <location>
        <begin position="289"/>
        <end position="309"/>
    </location>
</feature>
<keyword evidence="2 7" id="KW-0813">Transport</keyword>
<feature type="domain" description="ABC transmembrane type-1" evidence="9">
    <location>
        <begin position="99"/>
        <end position="310"/>
    </location>
</feature>
<feature type="transmembrane region" description="Helical" evidence="7">
    <location>
        <begin position="40"/>
        <end position="59"/>
    </location>
</feature>
<reference evidence="10 11" key="1">
    <citation type="submission" date="2021-02" db="EMBL/GenBank/DDBJ databases">
        <title>Actinophytocola xerophila sp. nov., isolated from soil of cotton cropping field.</title>
        <authorList>
            <person name="Huang R."/>
            <person name="Chen X."/>
            <person name="Ge X."/>
            <person name="Liu W."/>
        </authorList>
    </citation>
    <scope>NUCLEOTIDE SEQUENCE [LARGE SCALE GENOMIC DNA]</scope>
    <source>
        <strain evidence="10 11">S1-96</strain>
    </source>
</reference>
<feature type="transmembrane region" description="Helical" evidence="7">
    <location>
        <begin position="103"/>
        <end position="130"/>
    </location>
</feature>
<dbReference type="InterPro" id="IPR035906">
    <property type="entry name" value="MetI-like_sf"/>
</dbReference>
<keyword evidence="3" id="KW-1003">Cell membrane</keyword>
<dbReference type="InterPro" id="IPR000515">
    <property type="entry name" value="MetI-like"/>
</dbReference>
<evidence type="ECO:0000256" key="8">
    <source>
        <dbReference type="SAM" id="MobiDB-lite"/>
    </source>
</evidence>